<name>A0A8S5RKH1_9VIRU</name>
<proteinExistence type="predicted"/>
<accession>A0A8S5RKH1</accession>
<reference evidence="1" key="1">
    <citation type="journal article" date="2021" name="Proc. Natl. Acad. Sci. U.S.A.">
        <title>A Catalog of Tens of Thousands of Viruses from Human Metagenomes Reveals Hidden Associations with Chronic Diseases.</title>
        <authorList>
            <person name="Tisza M.J."/>
            <person name="Buck C.B."/>
        </authorList>
    </citation>
    <scope>NUCLEOTIDE SEQUENCE</scope>
    <source>
        <strain evidence="1">CtEQ64</strain>
    </source>
</reference>
<evidence type="ECO:0000313" key="1">
    <source>
        <dbReference type="EMBL" id="DAE31888.1"/>
    </source>
</evidence>
<dbReference type="EMBL" id="BK059112">
    <property type="protein sequence ID" value="DAE31888.1"/>
    <property type="molecule type" value="Genomic_DNA"/>
</dbReference>
<protein>
    <submittedName>
        <fullName evidence="1">Uncharacterized protein</fullName>
    </submittedName>
</protein>
<organism evidence="1">
    <name type="scientific">virus sp. ctEQ64</name>
    <dbReference type="NCBI Taxonomy" id="2825809"/>
    <lineage>
        <taxon>Viruses</taxon>
    </lineage>
</organism>
<sequence length="147" mass="17047">MKNLDERINGLIQLMEVPVWLVQPYRNIDCTCKDPTAKEGDPLCENCLGFGQKISIREARAHIQPLFSTDNADNKLFLMRGYDIYIRNEFPVFPGDIIVFKDKIINITYVMDWYSNTMDCVYYQANGVDYKRNPEAFMKNFKALIGG</sequence>